<dbReference type="PANTHER" id="PTHR11055">
    <property type="entry name" value="BIFUNCTIONAL 3'-PHOSPHOADENOSINE 5'-PHOSPHOSULFATE SYNTHASE"/>
    <property type="match status" value="1"/>
</dbReference>
<evidence type="ECO:0000256" key="6">
    <source>
        <dbReference type="ARBA" id="ARBA00022679"/>
    </source>
</evidence>
<gene>
    <name evidence="13" type="primary">MET14_1</name>
    <name evidence="14" type="synonym">MET14_2</name>
    <name evidence="13" type="ORF">HK105_203604</name>
    <name evidence="14" type="ORF">HK105_203612</name>
</gene>
<evidence type="ECO:0000256" key="2">
    <source>
        <dbReference type="ARBA" id="ARBA00004806"/>
    </source>
</evidence>
<dbReference type="Pfam" id="PF01583">
    <property type="entry name" value="APS_kinase"/>
    <property type="match status" value="1"/>
</dbReference>
<evidence type="ECO:0000313" key="13">
    <source>
        <dbReference type="EMBL" id="KAL2916825.1"/>
    </source>
</evidence>
<evidence type="ECO:0000256" key="5">
    <source>
        <dbReference type="ARBA" id="ARBA00018163"/>
    </source>
</evidence>
<sequence>MSAAAAATPIDDLVLQDSRVPLTRAAAPKATNIVWHEGAISREERIRFAGQRGFTLWFTGLSASGKSTIAAALEQFLLARGLKAYRLDGDNIRFGLNRDLGFSAADRKENIRRISEVAKLFSDASVIALTSFISPYASDRDDARRLHDEAGVPFIEVFVDVPIDVAERRDPKGLYKKARAGLIKGFTGIDDPYEPPAHAEIHIRSDLVGIDAAVQHIFEYLVQRKLI</sequence>
<evidence type="ECO:0000313" key="15">
    <source>
        <dbReference type="Proteomes" id="UP001527925"/>
    </source>
</evidence>
<evidence type="ECO:0000256" key="9">
    <source>
        <dbReference type="ARBA" id="ARBA00022840"/>
    </source>
</evidence>
<comment type="similarity">
    <text evidence="3 11">Belongs to the APS kinase family.</text>
</comment>
<evidence type="ECO:0000256" key="4">
    <source>
        <dbReference type="ARBA" id="ARBA00012121"/>
    </source>
</evidence>
<dbReference type="EMBL" id="JADGIZ020000014">
    <property type="protein sequence ID" value="KAL2916825.1"/>
    <property type="molecule type" value="Genomic_DNA"/>
</dbReference>
<evidence type="ECO:0000256" key="10">
    <source>
        <dbReference type="ARBA" id="ARBA00023192"/>
    </source>
</evidence>
<dbReference type="HAMAP" id="MF_00065">
    <property type="entry name" value="Adenylyl_sulf_kinase"/>
    <property type="match status" value="1"/>
</dbReference>
<name>A0ABR4NBD0_9FUNG</name>
<proteinExistence type="inferred from homology"/>
<keyword evidence="6 11" id="KW-0808">Transferase</keyword>
<dbReference type="EMBL" id="JADGIZ020000014">
    <property type="protein sequence ID" value="KAL2916833.1"/>
    <property type="molecule type" value="Genomic_DNA"/>
</dbReference>
<evidence type="ECO:0000256" key="11">
    <source>
        <dbReference type="RuleBase" id="RU004347"/>
    </source>
</evidence>
<organism evidence="13 15">
    <name type="scientific">Polyrhizophydium stewartii</name>
    <dbReference type="NCBI Taxonomy" id="2732419"/>
    <lineage>
        <taxon>Eukaryota</taxon>
        <taxon>Fungi</taxon>
        <taxon>Fungi incertae sedis</taxon>
        <taxon>Chytridiomycota</taxon>
        <taxon>Chytridiomycota incertae sedis</taxon>
        <taxon>Chytridiomycetes</taxon>
        <taxon>Rhizophydiales</taxon>
        <taxon>Rhizophydiales incertae sedis</taxon>
        <taxon>Polyrhizophydium</taxon>
    </lineage>
</organism>
<protein>
    <recommendedName>
        <fullName evidence="5 11">Adenylyl-sulfate kinase</fullName>
        <ecNumber evidence="4 11">2.7.1.25</ecNumber>
    </recommendedName>
</protein>
<evidence type="ECO:0000256" key="1">
    <source>
        <dbReference type="ARBA" id="ARBA00001823"/>
    </source>
</evidence>
<comment type="pathway">
    <text evidence="2 11">Sulfur metabolism; hydrogen sulfide biosynthesis; sulfite from sulfate: step 2/3.</text>
</comment>
<comment type="catalytic activity">
    <reaction evidence="1 11">
        <text>adenosine 5'-phosphosulfate + ATP = 3'-phosphoadenylyl sulfate + ADP + H(+)</text>
        <dbReference type="Rhea" id="RHEA:24152"/>
        <dbReference type="ChEBI" id="CHEBI:15378"/>
        <dbReference type="ChEBI" id="CHEBI:30616"/>
        <dbReference type="ChEBI" id="CHEBI:58243"/>
        <dbReference type="ChEBI" id="CHEBI:58339"/>
        <dbReference type="ChEBI" id="CHEBI:456216"/>
        <dbReference type="EC" id="2.7.1.25"/>
    </reaction>
</comment>
<dbReference type="Proteomes" id="UP001527925">
    <property type="component" value="Unassembled WGS sequence"/>
</dbReference>
<dbReference type="Gene3D" id="3.40.50.300">
    <property type="entry name" value="P-loop containing nucleotide triphosphate hydrolases"/>
    <property type="match status" value="1"/>
</dbReference>
<evidence type="ECO:0000256" key="8">
    <source>
        <dbReference type="ARBA" id="ARBA00022777"/>
    </source>
</evidence>
<dbReference type="NCBIfam" id="NF003013">
    <property type="entry name" value="PRK03846.1"/>
    <property type="match status" value="1"/>
</dbReference>
<keyword evidence="7 11" id="KW-0547">Nucleotide-binding</keyword>
<evidence type="ECO:0000259" key="12">
    <source>
        <dbReference type="Pfam" id="PF01583"/>
    </source>
</evidence>
<accession>A0ABR4NBD0</accession>
<keyword evidence="9 11" id="KW-0067">ATP-binding</keyword>
<dbReference type="PANTHER" id="PTHR11055:SF1">
    <property type="entry name" value="PAPS SYNTHETASE, ISOFORM D"/>
    <property type="match status" value="1"/>
</dbReference>
<dbReference type="InterPro" id="IPR002891">
    <property type="entry name" value="APS"/>
</dbReference>
<keyword evidence="10" id="KW-0028">Amino-acid biosynthesis</keyword>
<evidence type="ECO:0000256" key="3">
    <source>
        <dbReference type="ARBA" id="ARBA00007008"/>
    </source>
</evidence>
<keyword evidence="8 11" id="KW-0418">Kinase</keyword>
<evidence type="ECO:0000256" key="7">
    <source>
        <dbReference type="ARBA" id="ARBA00022741"/>
    </source>
</evidence>
<reference evidence="13 15" key="1">
    <citation type="submission" date="2023-09" db="EMBL/GenBank/DDBJ databases">
        <title>Pangenome analysis of Batrachochytrium dendrobatidis and related Chytrids.</title>
        <authorList>
            <person name="Yacoub M.N."/>
            <person name="Stajich J.E."/>
            <person name="James T.Y."/>
        </authorList>
    </citation>
    <scope>NUCLEOTIDE SEQUENCE [LARGE SCALE GENOMIC DNA]</scope>
    <source>
        <strain evidence="13 15">JEL0888</strain>
    </source>
</reference>
<dbReference type="InterPro" id="IPR059117">
    <property type="entry name" value="APS_kinase_dom"/>
</dbReference>
<dbReference type="InterPro" id="IPR027417">
    <property type="entry name" value="P-loop_NTPase"/>
</dbReference>
<dbReference type="NCBIfam" id="TIGR00455">
    <property type="entry name" value="apsK"/>
    <property type="match status" value="1"/>
</dbReference>
<dbReference type="SUPFAM" id="SSF52540">
    <property type="entry name" value="P-loop containing nucleoside triphosphate hydrolases"/>
    <property type="match status" value="1"/>
</dbReference>
<dbReference type="CDD" id="cd02027">
    <property type="entry name" value="APSK"/>
    <property type="match status" value="1"/>
</dbReference>
<keyword evidence="15" id="KW-1185">Reference proteome</keyword>
<dbReference type="EC" id="2.7.1.25" evidence="4 11"/>
<feature type="domain" description="APS kinase" evidence="12">
    <location>
        <begin position="52"/>
        <end position="203"/>
    </location>
</feature>
<comment type="function">
    <text evidence="11">Catalyzes the synthesis of activated sulfate.</text>
</comment>
<evidence type="ECO:0000313" key="14">
    <source>
        <dbReference type="EMBL" id="KAL2916833.1"/>
    </source>
</evidence>
<dbReference type="GO" id="GO:0004020">
    <property type="term" value="F:adenylylsulfate kinase activity"/>
    <property type="evidence" value="ECO:0007669"/>
    <property type="project" value="UniProtKB-EC"/>
</dbReference>
<keyword evidence="10" id="KW-0198">Cysteine biosynthesis</keyword>
<comment type="caution">
    <text evidence="13">The sequence shown here is derived from an EMBL/GenBank/DDBJ whole genome shotgun (WGS) entry which is preliminary data.</text>
</comment>